<dbReference type="RefSeq" id="XP_040623374.1">
    <property type="nucleotide sequence ID" value="XM_040774268.1"/>
</dbReference>
<name>M5FT94_DACPD</name>
<evidence type="ECO:0000313" key="1">
    <source>
        <dbReference type="EMBL" id="EJT96476.1"/>
    </source>
</evidence>
<reference evidence="1 2" key="1">
    <citation type="journal article" date="2012" name="Science">
        <title>The Paleozoic origin of enzymatic lignin decomposition reconstructed from 31 fungal genomes.</title>
        <authorList>
            <person name="Floudas D."/>
            <person name="Binder M."/>
            <person name="Riley R."/>
            <person name="Barry K."/>
            <person name="Blanchette R.A."/>
            <person name="Henrissat B."/>
            <person name="Martinez A.T."/>
            <person name="Otillar R."/>
            <person name="Spatafora J.W."/>
            <person name="Yadav J.S."/>
            <person name="Aerts A."/>
            <person name="Benoit I."/>
            <person name="Boyd A."/>
            <person name="Carlson A."/>
            <person name="Copeland A."/>
            <person name="Coutinho P.M."/>
            <person name="de Vries R.P."/>
            <person name="Ferreira P."/>
            <person name="Findley K."/>
            <person name="Foster B."/>
            <person name="Gaskell J."/>
            <person name="Glotzer D."/>
            <person name="Gorecki P."/>
            <person name="Heitman J."/>
            <person name="Hesse C."/>
            <person name="Hori C."/>
            <person name="Igarashi K."/>
            <person name="Jurgens J.A."/>
            <person name="Kallen N."/>
            <person name="Kersten P."/>
            <person name="Kohler A."/>
            <person name="Kuees U."/>
            <person name="Kumar T.K.A."/>
            <person name="Kuo A."/>
            <person name="LaButti K."/>
            <person name="Larrondo L.F."/>
            <person name="Lindquist E."/>
            <person name="Ling A."/>
            <person name="Lombard V."/>
            <person name="Lucas S."/>
            <person name="Lundell T."/>
            <person name="Martin R."/>
            <person name="McLaughlin D.J."/>
            <person name="Morgenstern I."/>
            <person name="Morin E."/>
            <person name="Murat C."/>
            <person name="Nagy L.G."/>
            <person name="Nolan M."/>
            <person name="Ohm R.A."/>
            <person name="Patyshakuliyeva A."/>
            <person name="Rokas A."/>
            <person name="Ruiz-Duenas F.J."/>
            <person name="Sabat G."/>
            <person name="Salamov A."/>
            <person name="Samejima M."/>
            <person name="Schmutz J."/>
            <person name="Slot J.C."/>
            <person name="St John F."/>
            <person name="Stenlid J."/>
            <person name="Sun H."/>
            <person name="Sun S."/>
            <person name="Syed K."/>
            <person name="Tsang A."/>
            <person name="Wiebenga A."/>
            <person name="Young D."/>
            <person name="Pisabarro A."/>
            <person name="Eastwood D.C."/>
            <person name="Martin F."/>
            <person name="Cullen D."/>
            <person name="Grigoriev I.V."/>
            <person name="Hibbett D.S."/>
        </authorList>
    </citation>
    <scope>NUCLEOTIDE SEQUENCE [LARGE SCALE GENOMIC DNA]</scope>
    <source>
        <strain evidence="1 2">DJM-731 SS1</strain>
    </source>
</reference>
<feature type="non-terminal residue" evidence="1">
    <location>
        <position position="74"/>
    </location>
</feature>
<keyword evidence="2" id="KW-1185">Reference proteome</keyword>
<dbReference type="HOGENOM" id="CLU_2694458_0_0_1"/>
<evidence type="ECO:0000313" key="2">
    <source>
        <dbReference type="Proteomes" id="UP000030653"/>
    </source>
</evidence>
<sequence length="74" mass="8532">MTHTVPLRHPYCNTSCDLGYTIYTDPCLSSQERYVNAFNCRLHLKPDFCRMTVRNVQALIGNPCSPREKTRLAL</sequence>
<dbReference type="AlphaFoldDB" id="M5FT94"/>
<dbReference type="Proteomes" id="UP000030653">
    <property type="component" value="Unassembled WGS sequence"/>
</dbReference>
<gene>
    <name evidence="1" type="ORF">DACRYDRAFT_25714</name>
</gene>
<dbReference type="GeneID" id="63689330"/>
<proteinExistence type="predicted"/>
<accession>M5FT94</accession>
<organism evidence="1 2">
    <name type="scientific">Dacryopinax primogenitus (strain DJM 731)</name>
    <name type="common">Brown rot fungus</name>
    <dbReference type="NCBI Taxonomy" id="1858805"/>
    <lineage>
        <taxon>Eukaryota</taxon>
        <taxon>Fungi</taxon>
        <taxon>Dikarya</taxon>
        <taxon>Basidiomycota</taxon>
        <taxon>Agaricomycotina</taxon>
        <taxon>Dacrymycetes</taxon>
        <taxon>Dacrymycetales</taxon>
        <taxon>Dacrymycetaceae</taxon>
        <taxon>Dacryopinax</taxon>
    </lineage>
</organism>
<protein>
    <submittedName>
        <fullName evidence="1">Uncharacterized protein</fullName>
    </submittedName>
</protein>
<dbReference type="EMBL" id="JH795928">
    <property type="protein sequence ID" value="EJT96476.1"/>
    <property type="molecule type" value="Genomic_DNA"/>
</dbReference>